<comment type="catalytic activity">
    <reaction evidence="1">
        <text>ATP + protein L-histidine = ADP + protein N-phospho-L-histidine.</text>
        <dbReference type="EC" id="2.7.13.3"/>
    </reaction>
</comment>
<dbReference type="Gene3D" id="3.30.565.10">
    <property type="entry name" value="Histidine kinase-like ATPase, C-terminal domain"/>
    <property type="match status" value="2"/>
</dbReference>
<reference evidence="19" key="1">
    <citation type="journal article" date="2015" name="Genome Announc.">
        <title>Draft Genome Sequence of Tolypothrix boutellei Strain VB521301.</title>
        <authorList>
            <person name="Chandrababunaidu M.M."/>
            <person name="Singh D."/>
            <person name="Sen D."/>
            <person name="Bhan S."/>
            <person name="Das S."/>
            <person name="Gupta A."/>
            <person name="Adhikary S.P."/>
            <person name="Tripathy S."/>
        </authorList>
    </citation>
    <scope>NUCLEOTIDE SEQUENCE</scope>
    <source>
        <strain evidence="19">VB521301</strain>
    </source>
</reference>
<reference evidence="19" key="2">
    <citation type="submission" date="2019-11" db="EMBL/GenBank/DDBJ databases">
        <title>Improved Assembly of Tolypothrix boutellei genome.</title>
        <authorList>
            <person name="Sarangi A.N."/>
            <person name="Mukherjee M."/>
            <person name="Ghosh S."/>
            <person name="Singh D."/>
            <person name="Das A."/>
            <person name="Kant S."/>
            <person name="Prusty A."/>
            <person name="Tripathy S."/>
        </authorList>
    </citation>
    <scope>NUCLEOTIDE SEQUENCE</scope>
    <source>
        <strain evidence="19">VB521301</strain>
    </source>
</reference>
<dbReference type="InterPro" id="IPR013767">
    <property type="entry name" value="PAS_fold"/>
</dbReference>
<dbReference type="InterPro" id="IPR003594">
    <property type="entry name" value="HATPase_dom"/>
</dbReference>
<evidence type="ECO:0000256" key="6">
    <source>
        <dbReference type="ARBA" id="ARBA00022679"/>
    </source>
</evidence>
<feature type="domain" description="PAC" evidence="18">
    <location>
        <begin position="1086"/>
        <end position="1138"/>
    </location>
</feature>
<feature type="domain" description="Histidine kinase" evidence="15">
    <location>
        <begin position="1467"/>
        <end position="1693"/>
    </location>
</feature>
<dbReference type="Pfam" id="PF13185">
    <property type="entry name" value="GAF_2"/>
    <property type="match status" value="1"/>
</dbReference>
<evidence type="ECO:0000256" key="9">
    <source>
        <dbReference type="ARBA" id="ARBA00022840"/>
    </source>
</evidence>
<dbReference type="SMART" id="SM00448">
    <property type="entry name" value="REC"/>
    <property type="match status" value="2"/>
</dbReference>
<dbReference type="SMART" id="SM00065">
    <property type="entry name" value="GAF"/>
    <property type="match status" value="1"/>
</dbReference>
<comment type="subcellular location">
    <subcellularLocation>
        <location evidence="2">Cell membrane</location>
    </subcellularLocation>
</comment>
<dbReference type="SMART" id="SM00388">
    <property type="entry name" value="HisKA"/>
    <property type="match status" value="2"/>
</dbReference>
<accession>A0A8S9T1U6</accession>
<feature type="modified residue" description="4-aspartylphosphate" evidence="13">
    <location>
        <position position="681"/>
    </location>
</feature>
<evidence type="ECO:0000256" key="13">
    <source>
        <dbReference type="PROSITE-ProRule" id="PRU00169"/>
    </source>
</evidence>
<keyword evidence="4" id="KW-1003">Cell membrane</keyword>
<comment type="function">
    <text evidence="12">Photoreceptor which exists in two forms that are reversibly interconvertible by light: the R form that absorbs maximally in the red region of the spectrum and the FR form that absorbs maximally in the far-red region.</text>
</comment>
<protein>
    <recommendedName>
        <fullName evidence="3">histidine kinase</fullName>
        <ecNumber evidence="3">2.7.13.3</ecNumber>
    </recommendedName>
</protein>
<dbReference type="SMART" id="SM00387">
    <property type="entry name" value="HATPase_c"/>
    <property type="match status" value="2"/>
</dbReference>
<dbReference type="CDD" id="cd17574">
    <property type="entry name" value="REC_OmpR"/>
    <property type="match status" value="1"/>
</dbReference>
<keyword evidence="8" id="KW-0418">Kinase</keyword>
<dbReference type="PRINTS" id="PR00344">
    <property type="entry name" value="BCTRLSENSOR"/>
</dbReference>
<keyword evidence="11" id="KW-0472">Membrane</keyword>
<dbReference type="Proteomes" id="UP000029738">
    <property type="component" value="Unassembled WGS sequence"/>
</dbReference>
<keyword evidence="9" id="KW-0067">ATP-binding</keyword>
<feature type="domain" description="Response regulatory" evidence="16">
    <location>
        <begin position="1714"/>
        <end position="1832"/>
    </location>
</feature>
<comment type="caution">
    <text evidence="19">The sequence shown here is derived from an EMBL/GenBank/DDBJ whole genome shotgun (WGS) entry which is preliminary data.</text>
</comment>
<keyword evidence="20" id="KW-1185">Reference proteome</keyword>
<feature type="domain" description="PAS" evidence="17">
    <location>
        <begin position="889"/>
        <end position="958"/>
    </location>
</feature>
<dbReference type="InterPro" id="IPR001789">
    <property type="entry name" value="Sig_transdc_resp-reg_receiver"/>
</dbReference>
<organism evidence="19 20">
    <name type="scientific">Tolypothrix bouteillei VB521301</name>
    <dbReference type="NCBI Taxonomy" id="1479485"/>
    <lineage>
        <taxon>Bacteria</taxon>
        <taxon>Bacillati</taxon>
        <taxon>Cyanobacteriota</taxon>
        <taxon>Cyanophyceae</taxon>
        <taxon>Nostocales</taxon>
        <taxon>Tolypothrichaceae</taxon>
        <taxon>Tolypothrix</taxon>
    </lineage>
</organism>
<dbReference type="CDD" id="cd17580">
    <property type="entry name" value="REC_2_DhkD-like"/>
    <property type="match status" value="1"/>
</dbReference>
<evidence type="ECO:0000256" key="2">
    <source>
        <dbReference type="ARBA" id="ARBA00004236"/>
    </source>
</evidence>
<dbReference type="Pfam" id="PF08448">
    <property type="entry name" value="PAS_4"/>
    <property type="match status" value="1"/>
</dbReference>
<evidence type="ECO:0000313" key="20">
    <source>
        <dbReference type="Proteomes" id="UP000029738"/>
    </source>
</evidence>
<evidence type="ECO:0000256" key="5">
    <source>
        <dbReference type="ARBA" id="ARBA00022553"/>
    </source>
</evidence>
<dbReference type="GO" id="GO:0006355">
    <property type="term" value="P:regulation of DNA-templated transcription"/>
    <property type="evidence" value="ECO:0007669"/>
    <property type="project" value="InterPro"/>
</dbReference>
<dbReference type="InterPro" id="IPR029016">
    <property type="entry name" value="GAF-like_dom_sf"/>
</dbReference>
<sequence>MTDIVKATISEEIFAGGGEMGQVMRSLDWSQTLLGPVSQWAQSLKTAVSIILNSRYPMFVWWGAEYANLYNDAYRPMLGASKHPQFLGQSAKDCWAEVWDVLGPLADSVLTTGEPTWSDDLRLIMDRYGYLEETYFTFSYSPIRDESGGVGGVFCAVIETTARVIGERRLRTLRELASNAAHAKTVLEACDIAAETLYKNSADIPFALLYCLEEEGKRARLVKTAGVEAGTPATPECVLLTDAIDPWNLTKVNQTNTAEIIPDLTERFGKLPITFRVESPSKAIVMPIARSGKQQLAGLLVLGISPRLPFDDEYQGFFDLVVSNIATAIANADAYEAERKRAEALVELDRAKTVFFSNISHEFRTPLTLMLSPLEEILADPTGPHASDRSQLEIAHRNSLRLLKLVNTLLDFSRIEAGRMEAVYEPTDLAMVTADLAGVFRSAIESAGMQLFVNCPPLPERIYVDREMWEKIVLNLLSNAFKFTFEGEITVDLRYCSNRIELEVRDTGTGIPPAELPHIFERFHRVQGARGRTYEGSGIGLSLVRELVDLHGGTIQASSVIDEGTSFIVSIPTGCAHLPQEHIKSTSISATTAMVTIPHAEAVIPWLPEESGGVGEWESGQGGEFMPSPSPVRVLLVDDNADMRHYMKRLLNQKYEVQAVADGVAALAAVHQQTPDLVITDVMMPKLDGFGLLSKLRANPKTRTLPVILLSARAGEESRVEGLEAGADDYLIKPFSARELLARVEATLKMAQMRQEVARYEQILRVETEIAHSKINNILESITDAFVAFDHHWRYTYVNQQATELLHKSREELLGKQVWEEVFPETVGTLIYQEFHRAVTEQVAVVFEEFGQSIGKWLEIHAYPSPDGLAVYFRDITERKHSQAALQQSEERYRSLVEATASIVWVADGSGSIVSAPAWGTLTGQTQQQYMGWGWLDVVHPDDRQLTVQTWTEALQNKVSCEVEYRLLHYDGEYRYVYVRGVPILDVAGNVREWIGTVTDISDRKQAEIALRDSEQKYRNIVQTANEGIWLIDAETQTLYVNERMAQMLGYTTEEILERTVLEYCFPQDILSACKHIGSNFQGKNEQFDFRFRRKDGKELLVLACTSPVRDGQGNIIGALGMFTNVTARKQAEKALQQSEEHLKLANERFELAATAVNCLIYDWDIKRDLVERTDGLTRILGYSLAEAEPTSQWWCERVHPGDLQRVKEEAATVFTKSDRFTCEYRILNKSNQYTYVVDHGIVAARDAHGNPSRIVGSTVDITERKQAESERAQLLEREQQYTRRLQKLTEAFIAINSTSSLNERLRLITDKARDIIEAHQSVTSMTVDQNWAQAIHTISMSDKYARWQNYKVKPDGSGIYAFVCRTQRPVRMTQAELEAHPAWRGFGKEAANHPPMRGLLAAPFTNRNGKNIGLIQLSDKHSGEFTQEDEAMLVQLAQMASAAIDNAQLYEESQQANRVKDEFLAILSHELRSPLNPILGWVKLLQSRKLDNQKTVEALVTIERNAKLQTQLIDDLLDVSRILRGKLSLNIAPVSLKSIIEAALETVRLAAIAKSIQIQTVLEPHCRSNVRPHQLQVAGDPNRLQQVIWNLLSNAIKFTPNGGCVQIRLEQVGDAVQIQVTDNGKGISTEFLPYVFDYFRQADASTTRTHGGLGLGLAIVRHLVELHGGTVTAASPGVGQGASFTVMLPMLNFEPEIKEDEPTDSEPDLTGIRVLIVEDITDSREFLVFVLEQYGAIAIASTSAREAFEVLQQFQPDVIVSDIGMPGEDGYTLIRKIRALTSEQGGRIPAIALTAYAKDEDRDKALSAGFQKHLSKPVEPAELAATIASLLTNS</sequence>
<dbReference type="GO" id="GO:0000155">
    <property type="term" value="F:phosphorelay sensor kinase activity"/>
    <property type="evidence" value="ECO:0007669"/>
    <property type="project" value="InterPro"/>
</dbReference>
<evidence type="ECO:0000256" key="11">
    <source>
        <dbReference type="ARBA" id="ARBA00023136"/>
    </source>
</evidence>
<evidence type="ECO:0000256" key="10">
    <source>
        <dbReference type="ARBA" id="ARBA00023012"/>
    </source>
</evidence>
<evidence type="ECO:0000256" key="1">
    <source>
        <dbReference type="ARBA" id="ARBA00000085"/>
    </source>
</evidence>
<evidence type="ECO:0000256" key="4">
    <source>
        <dbReference type="ARBA" id="ARBA00022475"/>
    </source>
</evidence>
<dbReference type="PROSITE" id="PS50109">
    <property type="entry name" value="HIS_KIN"/>
    <property type="match status" value="2"/>
</dbReference>
<dbReference type="PANTHER" id="PTHR43547:SF2">
    <property type="entry name" value="HYBRID SIGNAL TRANSDUCTION HISTIDINE KINASE C"/>
    <property type="match status" value="1"/>
</dbReference>
<dbReference type="InterPro" id="IPR005467">
    <property type="entry name" value="His_kinase_dom"/>
</dbReference>
<evidence type="ECO:0000256" key="8">
    <source>
        <dbReference type="ARBA" id="ARBA00022777"/>
    </source>
</evidence>
<dbReference type="InterPro" id="IPR004358">
    <property type="entry name" value="Sig_transdc_His_kin-like_C"/>
</dbReference>
<dbReference type="Gene3D" id="3.40.50.2300">
    <property type="match status" value="2"/>
</dbReference>
<dbReference type="RefSeq" id="WP_050045700.1">
    <property type="nucleotide sequence ID" value="NZ_JHEG04000001.1"/>
</dbReference>
<proteinExistence type="predicted"/>
<keyword evidence="6" id="KW-0808">Transferase</keyword>
<evidence type="ECO:0000256" key="12">
    <source>
        <dbReference type="ARBA" id="ARBA00055745"/>
    </source>
</evidence>
<dbReference type="Pfam" id="PF08447">
    <property type="entry name" value="PAS_3"/>
    <property type="match status" value="2"/>
</dbReference>
<evidence type="ECO:0000259" key="18">
    <source>
        <dbReference type="PROSITE" id="PS50113"/>
    </source>
</evidence>
<keyword evidence="14" id="KW-0175">Coiled coil</keyword>
<dbReference type="InterPro" id="IPR003018">
    <property type="entry name" value="GAF"/>
</dbReference>
<dbReference type="Pfam" id="PF00512">
    <property type="entry name" value="HisKA"/>
    <property type="match status" value="2"/>
</dbReference>
<name>A0A8S9T1U6_9CYAN</name>
<gene>
    <name evidence="19" type="ORF">DA73_0400011845</name>
</gene>
<feature type="domain" description="PAC" evidence="18">
    <location>
        <begin position="1221"/>
        <end position="1274"/>
    </location>
</feature>
<keyword evidence="5 13" id="KW-0597">Phosphoprotein</keyword>
<evidence type="ECO:0000256" key="3">
    <source>
        <dbReference type="ARBA" id="ARBA00012438"/>
    </source>
</evidence>
<feature type="domain" description="PAS" evidence="17">
    <location>
        <begin position="771"/>
        <end position="842"/>
    </location>
</feature>
<dbReference type="PROSITE" id="PS50113">
    <property type="entry name" value="PAC"/>
    <property type="match status" value="3"/>
</dbReference>
<dbReference type="GO" id="GO:0005524">
    <property type="term" value="F:ATP binding"/>
    <property type="evidence" value="ECO:0007669"/>
    <property type="project" value="UniProtKB-KW"/>
</dbReference>
<dbReference type="GO" id="GO:0005886">
    <property type="term" value="C:plasma membrane"/>
    <property type="evidence" value="ECO:0007669"/>
    <property type="project" value="UniProtKB-SubCell"/>
</dbReference>
<dbReference type="EMBL" id="JHEG04000001">
    <property type="protein sequence ID" value="KAF3886086.1"/>
    <property type="molecule type" value="Genomic_DNA"/>
</dbReference>
<dbReference type="SMART" id="SM00091">
    <property type="entry name" value="PAS"/>
    <property type="match status" value="4"/>
</dbReference>
<feature type="domain" description="PAS" evidence="17">
    <location>
        <begin position="1014"/>
        <end position="1069"/>
    </location>
</feature>
<dbReference type="SUPFAM" id="SSF52172">
    <property type="entry name" value="CheY-like"/>
    <property type="match status" value="2"/>
</dbReference>
<dbReference type="FunFam" id="3.30.565.10:FF:000023">
    <property type="entry name" value="PAS domain-containing sensor histidine kinase"/>
    <property type="match status" value="1"/>
</dbReference>
<dbReference type="InterPro" id="IPR011006">
    <property type="entry name" value="CheY-like_superfamily"/>
</dbReference>
<feature type="coiled-coil region" evidence="14">
    <location>
        <begin position="1265"/>
        <end position="1292"/>
    </location>
</feature>
<dbReference type="SUPFAM" id="SSF55785">
    <property type="entry name" value="PYP-like sensor domain (PAS domain)"/>
    <property type="match status" value="4"/>
</dbReference>
<dbReference type="Pfam" id="PF00072">
    <property type="entry name" value="Response_reg"/>
    <property type="match status" value="2"/>
</dbReference>
<evidence type="ECO:0000313" key="19">
    <source>
        <dbReference type="EMBL" id="KAF3886086.1"/>
    </source>
</evidence>
<dbReference type="FunFam" id="1.10.287.130:FF:000045">
    <property type="entry name" value="Two-component system sensor histidine kinase/response regulator"/>
    <property type="match status" value="1"/>
</dbReference>
<evidence type="ECO:0000259" key="17">
    <source>
        <dbReference type="PROSITE" id="PS50112"/>
    </source>
</evidence>
<feature type="coiled-coil region" evidence="14">
    <location>
        <begin position="325"/>
        <end position="352"/>
    </location>
</feature>
<feature type="domain" description="Histidine kinase" evidence="15">
    <location>
        <begin position="358"/>
        <end position="575"/>
    </location>
</feature>
<feature type="modified residue" description="4-aspartylphosphate" evidence="13">
    <location>
        <position position="1763"/>
    </location>
</feature>
<dbReference type="InterPro" id="IPR035965">
    <property type="entry name" value="PAS-like_dom_sf"/>
</dbReference>
<dbReference type="CDD" id="cd00082">
    <property type="entry name" value="HisKA"/>
    <property type="match status" value="2"/>
</dbReference>
<dbReference type="PROSITE" id="PS50110">
    <property type="entry name" value="RESPONSE_REGULATORY"/>
    <property type="match status" value="2"/>
</dbReference>
<dbReference type="InterPro" id="IPR036890">
    <property type="entry name" value="HATPase_C_sf"/>
</dbReference>
<dbReference type="Pfam" id="PF02518">
    <property type="entry name" value="HATPase_c"/>
    <property type="match status" value="2"/>
</dbReference>
<dbReference type="SUPFAM" id="SSF55874">
    <property type="entry name" value="ATPase domain of HSP90 chaperone/DNA topoisomerase II/histidine kinase"/>
    <property type="match status" value="2"/>
</dbReference>
<feature type="domain" description="PAC" evidence="18">
    <location>
        <begin position="961"/>
        <end position="1013"/>
    </location>
</feature>
<dbReference type="SUPFAM" id="SSF47384">
    <property type="entry name" value="Homodimeric domain of signal transducing histidine kinase"/>
    <property type="match status" value="1"/>
</dbReference>
<dbReference type="FunFam" id="3.30.450.20:FF:000099">
    <property type="entry name" value="Sensory box sensor histidine kinase"/>
    <property type="match status" value="1"/>
</dbReference>
<dbReference type="FunFam" id="3.30.565.10:FF:000006">
    <property type="entry name" value="Sensor histidine kinase WalK"/>
    <property type="match status" value="1"/>
</dbReference>
<dbReference type="CDD" id="cd00130">
    <property type="entry name" value="PAS"/>
    <property type="match status" value="4"/>
</dbReference>
<dbReference type="InterPro" id="IPR000700">
    <property type="entry name" value="PAS-assoc_C"/>
</dbReference>
<dbReference type="InterPro" id="IPR013656">
    <property type="entry name" value="PAS_4"/>
</dbReference>
<evidence type="ECO:0000256" key="14">
    <source>
        <dbReference type="SAM" id="Coils"/>
    </source>
</evidence>
<dbReference type="Gene3D" id="3.30.450.40">
    <property type="match status" value="2"/>
</dbReference>
<dbReference type="SUPFAM" id="SSF55781">
    <property type="entry name" value="GAF domain-like"/>
    <property type="match status" value="2"/>
</dbReference>
<dbReference type="EC" id="2.7.13.3" evidence="3"/>
<dbReference type="NCBIfam" id="TIGR00229">
    <property type="entry name" value="sensory_box"/>
    <property type="match status" value="3"/>
</dbReference>
<evidence type="ECO:0000259" key="15">
    <source>
        <dbReference type="PROSITE" id="PS50109"/>
    </source>
</evidence>
<dbReference type="Gene3D" id="1.10.287.130">
    <property type="match status" value="2"/>
</dbReference>
<dbReference type="InterPro" id="IPR003661">
    <property type="entry name" value="HisK_dim/P_dom"/>
</dbReference>
<evidence type="ECO:0000256" key="7">
    <source>
        <dbReference type="ARBA" id="ARBA00022741"/>
    </source>
</evidence>
<dbReference type="InterPro" id="IPR000014">
    <property type="entry name" value="PAS"/>
</dbReference>
<keyword evidence="7" id="KW-0547">Nucleotide-binding</keyword>
<dbReference type="InterPro" id="IPR013655">
    <property type="entry name" value="PAS_fold_3"/>
</dbReference>
<feature type="domain" description="Response regulatory" evidence="16">
    <location>
        <begin position="633"/>
        <end position="748"/>
    </location>
</feature>
<dbReference type="PANTHER" id="PTHR43547">
    <property type="entry name" value="TWO-COMPONENT HISTIDINE KINASE"/>
    <property type="match status" value="1"/>
</dbReference>
<keyword evidence="10" id="KW-0902">Two-component regulatory system</keyword>
<dbReference type="Gene3D" id="2.10.70.100">
    <property type="match status" value="1"/>
</dbReference>
<dbReference type="Pfam" id="PF00989">
    <property type="entry name" value="PAS"/>
    <property type="match status" value="1"/>
</dbReference>
<dbReference type="SMART" id="SM00086">
    <property type="entry name" value="PAC"/>
    <property type="match status" value="3"/>
</dbReference>
<dbReference type="Gene3D" id="3.30.450.20">
    <property type="entry name" value="PAS domain"/>
    <property type="match status" value="5"/>
</dbReference>
<evidence type="ECO:0000259" key="16">
    <source>
        <dbReference type="PROSITE" id="PS50110"/>
    </source>
</evidence>
<dbReference type="InterPro" id="IPR001610">
    <property type="entry name" value="PAC"/>
</dbReference>
<dbReference type="PROSITE" id="PS50112">
    <property type="entry name" value="PAS"/>
    <property type="match status" value="3"/>
</dbReference>
<dbReference type="InterPro" id="IPR036097">
    <property type="entry name" value="HisK_dim/P_sf"/>
</dbReference>